<protein>
    <submittedName>
        <fullName evidence="1">Uncharacterized protein</fullName>
    </submittedName>
</protein>
<sequence length="62" mass="6730">MAIAAFDDVPEHLFQIDEVLEDCVTGVALTGPLAGEYGEPELSMVLRVLEPEEARQGTQQSL</sequence>
<keyword evidence="2" id="KW-1185">Reference proteome</keyword>
<accession>A0ABY2KRU4</accession>
<comment type="caution">
    <text evidence="1">The sequence shown here is derived from an EMBL/GenBank/DDBJ whole genome shotgun (WGS) entry which is preliminary data.</text>
</comment>
<evidence type="ECO:0000313" key="1">
    <source>
        <dbReference type="EMBL" id="TGD45458.1"/>
    </source>
</evidence>
<gene>
    <name evidence="1" type="ORF">EEB11_00390</name>
</gene>
<name>A0ABY2KRU4_9RHOB</name>
<organism evidence="1 2">
    <name type="scientific">Pseudotabrizicola sediminis</name>
    <dbReference type="NCBI Taxonomy" id="2486418"/>
    <lineage>
        <taxon>Bacteria</taxon>
        <taxon>Pseudomonadati</taxon>
        <taxon>Pseudomonadota</taxon>
        <taxon>Alphaproteobacteria</taxon>
        <taxon>Rhodobacterales</taxon>
        <taxon>Paracoccaceae</taxon>
        <taxon>Pseudotabrizicola</taxon>
    </lineage>
</organism>
<evidence type="ECO:0000313" key="2">
    <source>
        <dbReference type="Proteomes" id="UP000297741"/>
    </source>
</evidence>
<reference evidence="1 2" key="1">
    <citation type="submission" date="2018-11" db="EMBL/GenBank/DDBJ databases">
        <title>Tabrizicola sp. isolated from sediment of alpine lake.</title>
        <authorList>
            <person name="Liu Z."/>
        </authorList>
    </citation>
    <scope>NUCLEOTIDE SEQUENCE [LARGE SCALE GENOMIC DNA]</scope>
    <source>
        <strain evidence="1 2">DRYC-M-16</strain>
    </source>
</reference>
<proteinExistence type="predicted"/>
<dbReference type="Proteomes" id="UP000297741">
    <property type="component" value="Unassembled WGS sequence"/>
</dbReference>
<dbReference type="EMBL" id="RPEM01000001">
    <property type="protein sequence ID" value="TGD45458.1"/>
    <property type="molecule type" value="Genomic_DNA"/>
</dbReference>